<name>C1N0S5_MICPC</name>
<dbReference type="Proteomes" id="UP000001876">
    <property type="component" value="Unassembled WGS sequence"/>
</dbReference>
<feature type="region of interest" description="Disordered" evidence="1">
    <location>
        <begin position="1"/>
        <end position="89"/>
    </location>
</feature>
<proteinExistence type="predicted"/>
<feature type="compositionally biased region" description="Basic residues" evidence="1">
    <location>
        <begin position="16"/>
        <end position="41"/>
    </location>
</feature>
<evidence type="ECO:0000256" key="1">
    <source>
        <dbReference type="SAM" id="MobiDB-lite"/>
    </source>
</evidence>
<gene>
    <name evidence="2" type="ORF">MICPUCDRAFT_62915</name>
</gene>
<dbReference type="AlphaFoldDB" id="C1N0S5"/>
<accession>C1N0S5</accession>
<sequence length="171" mass="18929">MNQKMEWSIDRSVVRSNRRTRRERGRGARARRERGAARVRRATLAVESAGAPRTTDASPERRRERRGSRAARSNDDARRGRALRGAKTGRAALCGRDCGGAGGVGRPSSARLAGGKIVDWRRWSWSERQPASCVVNQFQSSRARRVRRSALSTSWACTRRNGRADAGPGSD</sequence>
<dbReference type="RefSeq" id="XP_003061442.1">
    <property type="nucleotide sequence ID" value="XM_003061396.1"/>
</dbReference>
<reference evidence="2 3" key="1">
    <citation type="journal article" date="2009" name="Science">
        <title>Green evolution and dynamic adaptations revealed by genomes of the marine picoeukaryotes Micromonas.</title>
        <authorList>
            <person name="Worden A.Z."/>
            <person name="Lee J.H."/>
            <person name="Mock T."/>
            <person name="Rouze P."/>
            <person name="Simmons M.P."/>
            <person name="Aerts A.L."/>
            <person name="Allen A.E."/>
            <person name="Cuvelier M.L."/>
            <person name="Derelle E."/>
            <person name="Everett M.V."/>
            <person name="Foulon E."/>
            <person name="Grimwood J."/>
            <person name="Gundlach H."/>
            <person name="Henrissat B."/>
            <person name="Napoli C."/>
            <person name="McDonald S.M."/>
            <person name="Parker M.S."/>
            <person name="Rombauts S."/>
            <person name="Salamov A."/>
            <person name="Von Dassow P."/>
            <person name="Badger J.H."/>
            <person name="Coutinho P.M."/>
            <person name="Demir E."/>
            <person name="Dubchak I."/>
            <person name="Gentemann C."/>
            <person name="Eikrem W."/>
            <person name="Gready J.E."/>
            <person name="John U."/>
            <person name="Lanier W."/>
            <person name="Lindquist E.A."/>
            <person name="Lucas S."/>
            <person name="Mayer K.F."/>
            <person name="Moreau H."/>
            <person name="Not F."/>
            <person name="Otillar R."/>
            <person name="Panaud O."/>
            <person name="Pangilinan J."/>
            <person name="Paulsen I."/>
            <person name="Piegu B."/>
            <person name="Poliakov A."/>
            <person name="Robbens S."/>
            <person name="Schmutz J."/>
            <person name="Toulza E."/>
            <person name="Wyss T."/>
            <person name="Zelensky A."/>
            <person name="Zhou K."/>
            <person name="Armbrust E.V."/>
            <person name="Bhattacharya D."/>
            <person name="Goodenough U.W."/>
            <person name="Van de Peer Y."/>
            <person name="Grigoriev I.V."/>
        </authorList>
    </citation>
    <scope>NUCLEOTIDE SEQUENCE [LARGE SCALE GENOMIC DNA]</scope>
    <source>
        <strain evidence="2 3">CCMP1545</strain>
    </source>
</reference>
<dbReference type="EMBL" id="GG663744">
    <property type="protein sequence ID" value="EEH54072.1"/>
    <property type="molecule type" value="Genomic_DNA"/>
</dbReference>
<evidence type="ECO:0000313" key="2">
    <source>
        <dbReference type="EMBL" id="EEH54072.1"/>
    </source>
</evidence>
<dbReference type="GeneID" id="9686882"/>
<evidence type="ECO:0000313" key="3">
    <source>
        <dbReference type="Proteomes" id="UP000001876"/>
    </source>
</evidence>
<dbReference type="KEGG" id="mpp:MICPUCDRAFT_62915"/>
<keyword evidence="3" id="KW-1185">Reference proteome</keyword>
<organism evidence="3">
    <name type="scientific">Micromonas pusilla (strain CCMP1545)</name>
    <name type="common">Picoplanktonic green alga</name>
    <dbReference type="NCBI Taxonomy" id="564608"/>
    <lineage>
        <taxon>Eukaryota</taxon>
        <taxon>Viridiplantae</taxon>
        <taxon>Chlorophyta</taxon>
        <taxon>Mamiellophyceae</taxon>
        <taxon>Mamiellales</taxon>
        <taxon>Mamiellaceae</taxon>
        <taxon>Micromonas</taxon>
    </lineage>
</organism>
<protein>
    <submittedName>
        <fullName evidence="2">Predicted protein</fullName>
    </submittedName>
</protein>